<feature type="non-terminal residue" evidence="1">
    <location>
        <position position="85"/>
    </location>
</feature>
<evidence type="ECO:0000313" key="2">
    <source>
        <dbReference type="Proteomes" id="UP000789375"/>
    </source>
</evidence>
<sequence>MSPNTQAILWVLRSHGICTSILNQSELSGDAFKLSTDTGDVFVKTSNRAYAYAMFEGEIESLNAILEAVPGFAPKPLCLGTFPNG</sequence>
<keyword evidence="2" id="KW-1185">Reference proteome</keyword>
<dbReference type="Pfam" id="PF03881">
    <property type="entry name" value="Fructosamin_kin"/>
    <property type="match status" value="1"/>
</dbReference>
<dbReference type="AlphaFoldDB" id="A0A9N9IA12"/>
<organism evidence="1 2">
    <name type="scientific">Funneliformis mosseae</name>
    <name type="common">Endomycorrhizal fungus</name>
    <name type="synonym">Glomus mosseae</name>
    <dbReference type="NCBI Taxonomy" id="27381"/>
    <lineage>
        <taxon>Eukaryota</taxon>
        <taxon>Fungi</taxon>
        <taxon>Fungi incertae sedis</taxon>
        <taxon>Mucoromycota</taxon>
        <taxon>Glomeromycotina</taxon>
        <taxon>Glomeromycetes</taxon>
        <taxon>Glomerales</taxon>
        <taxon>Glomeraceae</taxon>
        <taxon>Funneliformis</taxon>
    </lineage>
</organism>
<gene>
    <name evidence="1" type="ORF">FMOSSE_LOCUS15489</name>
</gene>
<comment type="caution">
    <text evidence="1">The sequence shown here is derived from an EMBL/GenBank/DDBJ whole genome shotgun (WGS) entry which is preliminary data.</text>
</comment>
<dbReference type="EMBL" id="CAJVPP010015916">
    <property type="protein sequence ID" value="CAG8728118.1"/>
    <property type="molecule type" value="Genomic_DNA"/>
</dbReference>
<protein>
    <submittedName>
        <fullName evidence="1">5648_t:CDS:1</fullName>
    </submittedName>
</protein>
<dbReference type="Proteomes" id="UP000789375">
    <property type="component" value="Unassembled WGS sequence"/>
</dbReference>
<dbReference type="InterPro" id="IPR016477">
    <property type="entry name" value="Fructo-/Ketosamine-3-kinase"/>
</dbReference>
<name>A0A9N9IA12_FUNMO</name>
<accession>A0A9N9IA12</accession>
<reference evidence="1" key="1">
    <citation type="submission" date="2021-06" db="EMBL/GenBank/DDBJ databases">
        <authorList>
            <person name="Kallberg Y."/>
            <person name="Tangrot J."/>
            <person name="Rosling A."/>
        </authorList>
    </citation>
    <scope>NUCLEOTIDE SEQUENCE</scope>
    <source>
        <strain evidence="1">87-6 pot B 2015</strain>
    </source>
</reference>
<proteinExistence type="predicted"/>
<evidence type="ECO:0000313" key="1">
    <source>
        <dbReference type="EMBL" id="CAG8728118.1"/>
    </source>
</evidence>